<evidence type="ECO:0000256" key="2">
    <source>
        <dbReference type="ARBA" id="ARBA00023315"/>
    </source>
</evidence>
<evidence type="ECO:0000313" key="4">
    <source>
        <dbReference type="EMBL" id="UYV99661.1"/>
    </source>
</evidence>
<keyword evidence="5" id="KW-1185">Reference proteome</keyword>
<dbReference type="InterPro" id="IPR016181">
    <property type="entry name" value="Acyl_CoA_acyltransferase"/>
</dbReference>
<proteinExistence type="predicted"/>
<dbReference type="SUPFAM" id="SSF55729">
    <property type="entry name" value="Acyl-CoA N-acyltransferases (Nat)"/>
    <property type="match status" value="1"/>
</dbReference>
<dbReference type="Gene3D" id="3.40.630.30">
    <property type="match status" value="1"/>
</dbReference>
<evidence type="ECO:0000256" key="1">
    <source>
        <dbReference type="ARBA" id="ARBA00022679"/>
    </source>
</evidence>
<keyword evidence="1" id="KW-0808">Transferase</keyword>
<dbReference type="Proteomes" id="UP001163293">
    <property type="component" value="Chromosome"/>
</dbReference>
<organism evidence="4 5">
    <name type="scientific">Paenarthrobacter ureafaciens</name>
    <dbReference type="NCBI Taxonomy" id="37931"/>
    <lineage>
        <taxon>Bacteria</taxon>
        <taxon>Bacillati</taxon>
        <taxon>Actinomycetota</taxon>
        <taxon>Actinomycetes</taxon>
        <taxon>Micrococcales</taxon>
        <taxon>Micrococcaceae</taxon>
        <taxon>Paenarthrobacter</taxon>
    </lineage>
</organism>
<dbReference type="PANTHER" id="PTHR43072:SF23">
    <property type="entry name" value="UPF0039 PROTEIN C11D3.02C"/>
    <property type="match status" value="1"/>
</dbReference>
<dbReference type="EMBL" id="CP101185">
    <property type="protein sequence ID" value="UYV99661.1"/>
    <property type="molecule type" value="Genomic_DNA"/>
</dbReference>
<evidence type="ECO:0000259" key="3">
    <source>
        <dbReference type="PROSITE" id="PS51186"/>
    </source>
</evidence>
<dbReference type="Pfam" id="PF00583">
    <property type="entry name" value="Acetyltransf_1"/>
    <property type="match status" value="1"/>
</dbReference>
<dbReference type="RefSeq" id="WP_031216179.1">
    <property type="nucleotide sequence ID" value="NZ_BDMH01000025.1"/>
</dbReference>
<dbReference type="PANTHER" id="PTHR43072">
    <property type="entry name" value="N-ACETYLTRANSFERASE"/>
    <property type="match status" value="1"/>
</dbReference>
<dbReference type="GO" id="GO:0016747">
    <property type="term" value="F:acyltransferase activity, transferring groups other than amino-acyl groups"/>
    <property type="evidence" value="ECO:0007669"/>
    <property type="project" value="InterPro"/>
</dbReference>
<protein>
    <submittedName>
        <fullName evidence="4">GNAT family N-acetyltransferase</fullName>
    </submittedName>
</protein>
<evidence type="ECO:0000313" key="5">
    <source>
        <dbReference type="Proteomes" id="UP001163293"/>
    </source>
</evidence>
<reference evidence="4" key="1">
    <citation type="submission" date="2022-07" db="EMBL/GenBank/DDBJ databases">
        <authorList>
            <person name="Wu T."/>
        </authorList>
    </citation>
    <scope>NUCLEOTIDE SEQUENCE</scope>
    <source>
        <strain evidence="4">SD-1</strain>
    </source>
</reference>
<dbReference type="AlphaFoldDB" id="A0AAX3EPH7"/>
<feature type="domain" description="N-acetyltransferase" evidence="3">
    <location>
        <begin position="1"/>
        <end position="155"/>
    </location>
</feature>
<name>A0AAX3EPH7_PAEUR</name>
<dbReference type="CDD" id="cd04301">
    <property type="entry name" value="NAT_SF"/>
    <property type="match status" value="1"/>
</dbReference>
<accession>A0AAX3EPH7</accession>
<gene>
    <name evidence="4" type="ORF">NL394_00940</name>
</gene>
<dbReference type="PROSITE" id="PS51186">
    <property type="entry name" value="GNAT"/>
    <property type="match status" value="1"/>
</dbReference>
<sequence>MQPGDWPAVRRIYQEGIDGGHATFESTAPDWEAFNTTRLPGHRHVAGLPGRAALGWAAVTPVSSRTAYAGVVEHSIYVSTDAHGQGIGAALLQALIASTESAGIWTIQSSVFPENEPSLKLHQAHGFTVVGRRNRIARMPHGPLAGQWRDTLLIERRSALI</sequence>
<keyword evidence="2" id="KW-0012">Acyltransferase</keyword>
<dbReference type="InterPro" id="IPR000182">
    <property type="entry name" value="GNAT_dom"/>
</dbReference>